<feature type="region of interest" description="Disordered" evidence="1">
    <location>
        <begin position="95"/>
        <end position="121"/>
    </location>
</feature>
<organism evidence="2 3">
    <name type="scientific">Desmophyllum pertusum</name>
    <dbReference type="NCBI Taxonomy" id="174260"/>
    <lineage>
        <taxon>Eukaryota</taxon>
        <taxon>Metazoa</taxon>
        <taxon>Cnidaria</taxon>
        <taxon>Anthozoa</taxon>
        <taxon>Hexacorallia</taxon>
        <taxon>Scleractinia</taxon>
        <taxon>Caryophylliina</taxon>
        <taxon>Caryophylliidae</taxon>
        <taxon>Desmophyllum</taxon>
    </lineage>
</organism>
<dbReference type="OrthoDB" id="10593584at2759"/>
<dbReference type="AlphaFoldDB" id="A0A9W9YVH2"/>
<evidence type="ECO:0000256" key="1">
    <source>
        <dbReference type="SAM" id="MobiDB-lite"/>
    </source>
</evidence>
<comment type="caution">
    <text evidence="2">The sequence shown here is derived from an EMBL/GenBank/DDBJ whole genome shotgun (WGS) entry which is preliminary data.</text>
</comment>
<reference evidence="2" key="1">
    <citation type="submission" date="2023-01" db="EMBL/GenBank/DDBJ databases">
        <title>Genome assembly of the deep-sea coral Lophelia pertusa.</title>
        <authorList>
            <person name="Herrera S."/>
            <person name="Cordes E."/>
        </authorList>
    </citation>
    <scope>NUCLEOTIDE SEQUENCE</scope>
    <source>
        <strain evidence="2">USNM1676648</strain>
        <tissue evidence="2">Polyp</tissue>
    </source>
</reference>
<protein>
    <submittedName>
        <fullName evidence="2">Uncharacterized protein</fullName>
    </submittedName>
</protein>
<feature type="compositionally biased region" description="Polar residues" evidence="1">
    <location>
        <begin position="95"/>
        <end position="106"/>
    </location>
</feature>
<evidence type="ECO:0000313" key="2">
    <source>
        <dbReference type="EMBL" id="KAJ7370160.1"/>
    </source>
</evidence>
<keyword evidence="3" id="KW-1185">Reference proteome</keyword>
<proteinExistence type="predicted"/>
<gene>
    <name evidence="2" type="ORF">OS493_033785</name>
</gene>
<accession>A0A9W9YVH2</accession>
<dbReference type="EMBL" id="MU826871">
    <property type="protein sequence ID" value="KAJ7370160.1"/>
    <property type="molecule type" value="Genomic_DNA"/>
</dbReference>
<evidence type="ECO:0000313" key="3">
    <source>
        <dbReference type="Proteomes" id="UP001163046"/>
    </source>
</evidence>
<sequence>MLQNLAGLIHPRRRVKTVIWLTGIVVVVQCFVLVADHFRSSNDAEADCFTLKHSDISPPRQELYNEQSPPALVLGLKVQTTRVFTHEEEIPVVSATTETGHTSNENELNRATEAASPTPNEEGINVELPAASAEHEHKASFTRDDDSGITAAVSKEDVSIDEAVTNCKQLKNRTTVRGYLNLHEWHYWCGHAVDDLRREPLFPFKPQSESVLLSKQV</sequence>
<name>A0A9W9YVH2_9CNID</name>
<dbReference type="Proteomes" id="UP001163046">
    <property type="component" value="Unassembled WGS sequence"/>
</dbReference>